<dbReference type="AlphaFoldDB" id="A0A4V0K374"/>
<evidence type="ECO:0000313" key="3">
    <source>
        <dbReference type="Proteomes" id="UP000071118"/>
    </source>
</evidence>
<keyword evidence="1" id="KW-0812">Transmembrane</keyword>
<keyword evidence="1" id="KW-0472">Membrane</keyword>
<dbReference type="KEGG" id="pcb:PCHAS_0300200"/>
<dbReference type="VEuPathDB" id="PlasmoDB:PCHAS_0300200"/>
<feature type="transmembrane region" description="Helical" evidence="1">
    <location>
        <begin position="254"/>
        <end position="271"/>
    </location>
</feature>
<protein>
    <submittedName>
        <fullName evidence="2">CIR protein</fullName>
    </submittedName>
</protein>
<keyword evidence="1" id="KW-1133">Transmembrane helix</keyword>
<gene>
    <name evidence="2" type="ORF">PCHAS_0300200</name>
</gene>
<accession>A0A4V0K374</accession>
<reference evidence="2 3" key="1">
    <citation type="journal article" date="2014" name="BMC Biol.">
        <title>A comprehensive evaluation of rodent malaria parasite genomes and gene expression.</title>
        <authorList>
            <person name="Otto T.D."/>
            <person name="Bohme U."/>
            <person name="Jackson A.P."/>
            <person name="Hunt M."/>
            <person name="Franke-Fayard B."/>
            <person name="Hoeijmakers W.A."/>
            <person name="Religa A.A."/>
            <person name="Robertson L."/>
            <person name="Sanders M."/>
            <person name="Ogun S.A."/>
            <person name="Cunningham D."/>
            <person name="Erhart A."/>
            <person name="Billker O."/>
            <person name="Khan S.M."/>
            <person name="Stunnenberg H.G."/>
            <person name="Langhorne J."/>
            <person name="Holder A.A."/>
            <person name="Waters A.P."/>
            <person name="Newbold C.I."/>
            <person name="Pain A."/>
            <person name="Berriman M."/>
            <person name="Janse C.J."/>
        </authorList>
    </citation>
    <scope>NUCLEOTIDE SEQUENCE [LARGE SCALE GENOMIC DNA]</scope>
    <source>
        <strain evidence="2 3">AS</strain>
    </source>
</reference>
<organism evidence="2 3">
    <name type="scientific">Plasmodium chabaudi chabaudi</name>
    <dbReference type="NCBI Taxonomy" id="31271"/>
    <lineage>
        <taxon>Eukaryota</taxon>
        <taxon>Sar</taxon>
        <taxon>Alveolata</taxon>
        <taxon>Apicomplexa</taxon>
        <taxon>Aconoidasida</taxon>
        <taxon>Haemosporida</taxon>
        <taxon>Plasmodiidae</taxon>
        <taxon>Plasmodium</taxon>
        <taxon>Plasmodium (Vinckeia)</taxon>
    </lineage>
</organism>
<evidence type="ECO:0000313" key="2">
    <source>
        <dbReference type="EMBL" id="VTZ66922.1"/>
    </source>
</evidence>
<dbReference type="Proteomes" id="UP000071118">
    <property type="component" value="Chromosome 3"/>
</dbReference>
<dbReference type="NCBIfam" id="TIGR01590">
    <property type="entry name" value="yir-bir-cir_Pla"/>
    <property type="match status" value="1"/>
</dbReference>
<dbReference type="GeneID" id="3490107"/>
<dbReference type="EMBL" id="LK022880">
    <property type="protein sequence ID" value="VTZ66922.1"/>
    <property type="molecule type" value="Genomic_DNA"/>
</dbReference>
<name>A0A4V0K374_PLACU</name>
<dbReference type="Pfam" id="PF06022">
    <property type="entry name" value="Cir_Bir_Yir"/>
    <property type="match status" value="1"/>
</dbReference>
<dbReference type="RefSeq" id="XP_016653128.1">
    <property type="nucleotide sequence ID" value="XM_016799238.1"/>
</dbReference>
<keyword evidence="3" id="KW-1185">Reference proteome</keyword>
<evidence type="ECO:0000256" key="1">
    <source>
        <dbReference type="SAM" id="Phobius"/>
    </source>
</evidence>
<proteinExistence type="predicted"/>
<dbReference type="InterPro" id="IPR006477">
    <property type="entry name" value="Yir_bir_cir"/>
</dbReference>
<sequence>MSKKLCGLIIGIDNGIIVKLNGSNVQIKNDTTFNDYCPNEGMKTNGECDSNIQNVNFAIIKLLTYFKSVVDDILEDNKLSEYAILWLCYKINLMSYDGIRNLNDFHNKYIKDKESDIQKMVDVEAYNIYMDFINKNQDLMNMDINGISNFYAPLKSLCNMYNKFDAKNNSCAKCSEDAKEFVEKYNQFNEDPSVIGNQSYRKILTILFNDYDNLKNKCKDSSSLPTIEQIQYSVKGSEKGSEFASSSSSITIKLIPVLLTFTIPFFLRIAYKYSLFGFGKRSQKQYLGKRLKK</sequence>